<dbReference type="InterPro" id="IPR024881">
    <property type="entry name" value="Tip"/>
</dbReference>
<dbReference type="GO" id="GO:0007155">
    <property type="term" value="P:cell adhesion"/>
    <property type="evidence" value="ECO:0007669"/>
    <property type="project" value="InterPro"/>
</dbReference>
<dbReference type="EMBL" id="FXAM01000001">
    <property type="protein sequence ID" value="SMF93471.1"/>
    <property type="molecule type" value="Genomic_DNA"/>
</dbReference>
<keyword evidence="6" id="KW-1185">Reference proteome</keyword>
<keyword evidence="2" id="KW-0677">Repeat</keyword>
<dbReference type="OrthoDB" id="5558831at2"/>
<dbReference type="SMART" id="SM00191">
    <property type="entry name" value="Int_alpha"/>
    <property type="match status" value="7"/>
</dbReference>
<dbReference type="InterPro" id="IPR011049">
    <property type="entry name" value="Serralysin-like_metalloprot_C"/>
</dbReference>
<dbReference type="SUPFAM" id="SSF51120">
    <property type="entry name" value="beta-Roll"/>
    <property type="match status" value="5"/>
</dbReference>
<evidence type="ECO:0000256" key="3">
    <source>
        <dbReference type="ARBA" id="ARBA00022837"/>
    </source>
</evidence>
<dbReference type="PANTHER" id="PTHR13412">
    <property type="entry name" value="T-CELL IMMUNOMODULATORY PROTEIN HOMOLOG"/>
    <property type="match status" value="1"/>
</dbReference>
<proteinExistence type="predicted"/>
<keyword evidence="4" id="KW-0325">Glycoprotein</keyword>
<dbReference type="PRINTS" id="PR00313">
    <property type="entry name" value="CABNDNGRPT"/>
</dbReference>
<dbReference type="RefSeq" id="WP_085210077.1">
    <property type="nucleotide sequence ID" value="NZ_FXAM01000001.1"/>
</dbReference>
<dbReference type="InterPro" id="IPR000413">
    <property type="entry name" value="Integrin_alpha"/>
</dbReference>
<dbReference type="Pfam" id="PF13517">
    <property type="entry name" value="FG-GAP_3"/>
    <property type="match status" value="1"/>
</dbReference>
<dbReference type="InterPro" id="IPR013517">
    <property type="entry name" value="FG-GAP"/>
</dbReference>
<protein>
    <submittedName>
        <fullName evidence="5">Hemolysin-type calcium-binding repeat-containing protein</fullName>
    </submittedName>
</protein>
<dbReference type="Proteomes" id="UP000192923">
    <property type="component" value="Unassembled WGS sequence"/>
</dbReference>
<evidence type="ECO:0000256" key="2">
    <source>
        <dbReference type="ARBA" id="ARBA00022737"/>
    </source>
</evidence>
<dbReference type="GO" id="GO:0008305">
    <property type="term" value="C:integrin complex"/>
    <property type="evidence" value="ECO:0007669"/>
    <property type="project" value="InterPro"/>
</dbReference>
<accession>A0A1Y6CSR2</accession>
<reference evidence="5 6" key="1">
    <citation type="submission" date="2016-12" db="EMBL/GenBank/DDBJ databases">
        <authorList>
            <person name="Song W.-J."/>
            <person name="Kurnit D.M."/>
        </authorList>
    </citation>
    <scope>NUCLEOTIDE SEQUENCE [LARGE SCALE GENOMIC DNA]</scope>
    <source>
        <strain evidence="5 6">175</strain>
    </source>
</reference>
<dbReference type="PANTHER" id="PTHR13412:SF0">
    <property type="entry name" value="T-CELL IMMUNOMODULATORY PROTEIN"/>
    <property type="match status" value="1"/>
</dbReference>
<evidence type="ECO:0000313" key="6">
    <source>
        <dbReference type="Proteomes" id="UP000192923"/>
    </source>
</evidence>
<evidence type="ECO:0000256" key="1">
    <source>
        <dbReference type="ARBA" id="ARBA00022729"/>
    </source>
</evidence>
<evidence type="ECO:0000256" key="4">
    <source>
        <dbReference type="ARBA" id="ARBA00023180"/>
    </source>
</evidence>
<organism evidence="5 6">
    <name type="scientific">Methylomagnum ishizawai</name>
    <dbReference type="NCBI Taxonomy" id="1760988"/>
    <lineage>
        <taxon>Bacteria</taxon>
        <taxon>Pseudomonadati</taxon>
        <taxon>Pseudomonadota</taxon>
        <taxon>Gammaproteobacteria</taxon>
        <taxon>Methylococcales</taxon>
        <taxon>Methylococcaceae</taxon>
        <taxon>Methylomagnum</taxon>
    </lineage>
</organism>
<gene>
    <name evidence="5" type="ORF">SAMN02949497_0753</name>
</gene>
<dbReference type="PRINTS" id="PR01185">
    <property type="entry name" value="INTEGRINA"/>
</dbReference>
<dbReference type="InterPro" id="IPR001343">
    <property type="entry name" value="Hemolysn_Ca-bd"/>
</dbReference>
<keyword evidence="3" id="KW-0106">Calcium</keyword>
<dbReference type="SUPFAM" id="SSF69318">
    <property type="entry name" value="Integrin alpha N-terminal domain"/>
    <property type="match status" value="1"/>
</dbReference>
<dbReference type="InterPro" id="IPR028994">
    <property type="entry name" value="Integrin_alpha_N"/>
</dbReference>
<name>A0A1Y6CSR2_9GAMM</name>
<evidence type="ECO:0000313" key="5">
    <source>
        <dbReference type="EMBL" id="SMF93471.1"/>
    </source>
</evidence>
<dbReference type="GO" id="GO:0005509">
    <property type="term" value="F:calcium ion binding"/>
    <property type="evidence" value="ECO:0007669"/>
    <property type="project" value="InterPro"/>
</dbReference>
<sequence>MATYYFSSLSNNQTLAFKPAVDTLAFDIAGLDAATGTLAPSGTNLLVTYAGKTLVLANTTLDQVSSARFSFANGSKLLIGDNSSGTAGDSLANTLVGTAFGDYLDGRGGADAMTGGDGNDTYVVDNTGDAVVETNASTGQIDTVLSYLAAYTLPANVENLRLVGAGGVNGTGNGLNNLLYASSGNNVLNGGAGTDTASYLYASAAVKVDLGKSGGQATGGSGTDTLANIENLTGGTFNDTLYGNSGGNVLDGGAGADRLYGGPGNDTYVVDHTGDMVQDYIPGLGAGGIDTVQSYLSDYTLPYFGGGDYGIEILRLMGGGNLNGTGNGGDNTLYANAGNNVLNGAGGIDTLSYAFSSAAVTVSLAQTTAQATGGSGTDTLRHFENLTGSAFNDKLSGNAGDNLLDGGSGADTLTGGDGNDTYTVDNSGDGVIETNASATQIDSVRSSLAAYTLPANVENLQLLGGGNLNGTGNALDNVVYANAGNNRLDGGAGSDTVSYANAGAGVAVNLAVATAQATGGSGSDTLLHFENLDGSAYADTLTGNGAANVLTGGGGADRLGGGDGNDRLVVPDLGFALADGGAGTDTLALTGTGLYLDLAAQAGKLAGLEGIDLGGGANTLVLTPATVKSLSTTSETLVIDGSAQSLVSGGGGWVQGANATANGHSYRTYTQAGATVWVSTAIGTNNLNIGTPPHLDLGDLNGNNGFRLDGATFDYSGTAVGAAGDINGDGYGDLAVTTAYSGMSYLVFGKAGGFAASADVSTLNGGNGFALYGGEFSIAGAGDINGDGYADVVVGDDSGGTPTGYVVFGSGSGFSSLLDLSTLTGTNGFRFSDSAAVDPSAVVVGAAGDVNGDGYADIIVGEKNASPLGRDYAGSSFVVFGKAAGFSAGLDLSTLNGSNGFRIDGVAGQHSGVVVGSAGDINGDGYADLLVDSVRPYGSAQAKQSYVVFGKATGFGSGLDLSTLNGGNGFRLDAGDGYTGAVAAAGDVNGDGFGDVIVGSDDSATVVFGKAAGFGSSLDLSTLDGSNGFQITGLGTGYGALATVATAGDVNGDGYDDVLIGTKQYDPASQSYQAASYVIYGKATGFPARLDAATLTGTNGFRLDGADRVGPAGDVNGDGFSDLIIGDPTASPHGNSQAGSSYVLFGGNFTNAVAKLGGTGNDSLTGTGAAERYVGGQGNDTLVGGGGADVCYGGQGDDLIKLSDLNFRRVDGGGGSDTLALGGAGLNLNLANFRDRIAGIEKIDLTGGGDNTLTLLKRDLVNLSDTSNTLQVNGNAGDHYHFSDTGWAQKADVTLVGVTYHVFDNGTAHLLLNAALTAV</sequence>
<dbReference type="Pfam" id="PF01839">
    <property type="entry name" value="FG-GAP"/>
    <property type="match status" value="3"/>
</dbReference>
<dbReference type="InterPro" id="IPR013519">
    <property type="entry name" value="Int_alpha_beta-p"/>
</dbReference>
<dbReference type="Pfam" id="PF00353">
    <property type="entry name" value="HemolysinCabind"/>
    <property type="match status" value="8"/>
</dbReference>
<dbReference type="Gene3D" id="2.150.10.10">
    <property type="entry name" value="Serralysin-like metalloprotease, C-terminal"/>
    <property type="match status" value="4"/>
</dbReference>
<keyword evidence="1" id="KW-0732">Signal</keyword>
<dbReference type="Gene3D" id="2.130.10.130">
    <property type="entry name" value="Integrin alpha, N-terminal"/>
    <property type="match status" value="3"/>
</dbReference>
<dbReference type="STRING" id="1760988.SAMN02949497_0753"/>